<dbReference type="AlphaFoldDB" id="A0AAV1RKK8"/>
<name>A0AAV1RKK8_9ROSI</name>
<keyword evidence="2" id="KW-1185">Reference proteome</keyword>
<comment type="caution">
    <text evidence="1">The sequence shown here is derived from an EMBL/GenBank/DDBJ whole genome shotgun (WGS) entry which is preliminary data.</text>
</comment>
<dbReference type="Proteomes" id="UP001314170">
    <property type="component" value="Unassembled WGS sequence"/>
</dbReference>
<evidence type="ECO:0000313" key="1">
    <source>
        <dbReference type="EMBL" id="CAK7336980.1"/>
    </source>
</evidence>
<organism evidence="1 2">
    <name type="scientific">Dovyalis caffra</name>
    <dbReference type="NCBI Taxonomy" id="77055"/>
    <lineage>
        <taxon>Eukaryota</taxon>
        <taxon>Viridiplantae</taxon>
        <taxon>Streptophyta</taxon>
        <taxon>Embryophyta</taxon>
        <taxon>Tracheophyta</taxon>
        <taxon>Spermatophyta</taxon>
        <taxon>Magnoliopsida</taxon>
        <taxon>eudicotyledons</taxon>
        <taxon>Gunneridae</taxon>
        <taxon>Pentapetalae</taxon>
        <taxon>rosids</taxon>
        <taxon>fabids</taxon>
        <taxon>Malpighiales</taxon>
        <taxon>Salicaceae</taxon>
        <taxon>Flacourtieae</taxon>
        <taxon>Dovyalis</taxon>
    </lineage>
</organism>
<gene>
    <name evidence="1" type="ORF">DCAF_LOCUS12007</name>
</gene>
<accession>A0AAV1RKK8</accession>
<sequence length="68" mass="8167">MVQPSPLRNRVDGGRNLRAKGLLKALKDCLQIESRRFHRLEYDYCYDNSDYDFFNDEGLWDNYSIMDE</sequence>
<reference evidence="1 2" key="1">
    <citation type="submission" date="2024-01" db="EMBL/GenBank/DDBJ databases">
        <authorList>
            <person name="Waweru B."/>
        </authorList>
    </citation>
    <scope>NUCLEOTIDE SEQUENCE [LARGE SCALE GENOMIC DNA]</scope>
</reference>
<evidence type="ECO:0000313" key="2">
    <source>
        <dbReference type="Proteomes" id="UP001314170"/>
    </source>
</evidence>
<protein>
    <submittedName>
        <fullName evidence="1">Uncharacterized protein</fullName>
    </submittedName>
</protein>
<dbReference type="EMBL" id="CAWUPB010001009">
    <property type="protein sequence ID" value="CAK7336980.1"/>
    <property type="molecule type" value="Genomic_DNA"/>
</dbReference>
<proteinExistence type="predicted"/>